<evidence type="ECO:0000313" key="2">
    <source>
        <dbReference type="Proteomes" id="UP001159363"/>
    </source>
</evidence>
<organism evidence="1 2">
    <name type="scientific">Dryococelus australis</name>
    <dbReference type="NCBI Taxonomy" id="614101"/>
    <lineage>
        <taxon>Eukaryota</taxon>
        <taxon>Metazoa</taxon>
        <taxon>Ecdysozoa</taxon>
        <taxon>Arthropoda</taxon>
        <taxon>Hexapoda</taxon>
        <taxon>Insecta</taxon>
        <taxon>Pterygota</taxon>
        <taxon>Neoptera</taxon>
        <taxon>Polyneoptera</taxon>
        <taxon>Phasmatodea</taxon>
        <taxon>Verophasmatodea</taxon>
        <taxon>Anareolatae</taxon>
        <taxon>Phasmatidae</taxon>
        <taxon>Eurycanthinae</taxon>
        <taxon>Dryococelus</taxon>
    </lineage>
</organism>
<dbReference type="InterPro" id="IPR043502">
    <property type="entry name" value="DNA/RNA_pol_sf"/>
</dbReference>
<comment type="caution">
    <text evidence="1">The sequence shown here is derived from an EMBL/GenBank/DDBJ whole genome shotgun (WGS) entry which is preliminary data.</text>
</comment>
<keyword evidence="2" id="KW-1185">Reference proteome</keyword>
<evidence type="ECO:0000313" key="1">
    <source>
        <dbReference type="EMBL" id="KAJ8893362.1"/>
    </source>
</evidence>
<dbReference type="InterPro" id="IPR043128">
    <property type="entry name" value="Rev_trsase/Diguanyl_cyclase"/>
</dbReference>
<dbReference type="Gene3D" id="3.30.70.270">
    <property type="match status" value="1"/>
</dbReference>
<sequence length="71" mass="8170">MQFGPTTFQGTMVREVEKYIGQFAIAYLDEIIIWSENWDDIRHLNWTSTTYCVSSQVSHRGATVRIPGPYG</sequence>
<accession>A0ABQ9IA75</accession>
<protein>
    <recommendedName>
        <fullName evidence="3">Reverse transcriptase domain-containing protein</fullName>
    </recommendedName>
</protein>
<gene>
    <name evidence="1" type="ORF">PR048_005953</name>
</gene>
<proteinExistence type="predicted"/>
<dbReference type="SUPFAM" id="SSF56672">
    <property type="entry name" value="DNA/RNA polymerases"/>
    <property type="match status" value="1"/>
</dbReference>
<reference evidence="1 2" key="1">
    <citation type="submission" date="2023-02" db="EMBL/GenBank/DDBJ databases">
        <title>LHISI_Scaffold_Assembly.</title>
        <authorList>
            <person name="Stuart O.P."/>
            <person name="Cleave R."/>
            <person name="Magrath M.J.L."/>
            <person name="Mikheyev A.S."/>
        </authorList>
    </citation>
    <scope>NUCLEOTIDE SEQUENCE [LARGE SCALE GENOMIC DNA]</scope>
    <source>
        <strain evidence="1">Daus_M_001</strain>
        <tissue evidence="1">Leg muscle</tissue>
    </source>
</reference>
<dbReference type="Proteomes" id="UP001159363">
    <property type="component" value="Chromosome 2"/>
</dbReference>
<evidence type="ECO:0008006" key="3">
    <source>
        <dbReference type="Google" id="ProtNLM"/>
    </source>
</evidence>
<name>A0ABQ9IA75_9NEOP</name>
<dbReference type="EMBL" id="JARBHB010000002">
    <property type="protein sequence ID" value="KAJ8893362.1"/>
    <property type="molecule type" value="Genomic_DNA"/>
</dbReference>